<proteinExistence type="predicted"/>
<name>A0AB40ANN6_DIOCR</name>
<dbReference type="AlphaFoldDB" id="A0AB40ANN6"/>
<evidence type="ECO:0000313" key="1">
    <source>
        <dbReference type="Proteomes" id="UP001515500"/>
    </source>
</evidence>
<protein>
    <submittedName>
        <fullName evidence="2">Uncharacterized protein LOC120251870</fullName>
    </submittedName>
</protein>
<dbReference type="RefSeq" id="XP_039116454.1">
    <property type="nucleotide sequence ID" value="XM_039260520.1"/>
</dbReference>
<dbReference type="GeneID" id="120251870"/>
<gene>
    <name evidence="2" type="primary">LOC120251870</name>
</gene>
<dbReference type="Proteomes" id="UP001515500">
    <property type="component" value="Chromosome 20"/>
</dbReference>
<accession>A0AB40ANN6</accession>
<evidence type="ECO:0000313" key="2">
    <source>
        <dbReference type="RefSeq" id="XP_039116454.1"/>
    </source>
</evidence>
<keyword evidence="1" id="KW-1185">Reference proteome</keyword>
<organism evidence="1 2">
    <name type="scientific">Dioscorea cayennensis subsp. rotundata</name>
    <name type="common">White Guinea yam</name>
    <name type="synonym">Dioscorea rotundata</name>
    <dbReference type="NCBI Taxonomy" id="55577"/>
    <lineage>
        <taxon>Eukaryota</taxon>
        <taxon>Viridiplantae</taxon>
        <taxon>Streptophyta</taxon>
        <taxon>Embryophyta</taxon>
        <taxon>Tracheophyta</taxon>
        <taxon>Spermatophyta</taxon>
        <taxon>Magnoliopsida</taxon>
        <taxon>Liliopsida</taxon>
        <taxon>Dioscoreales</taxon>
        <taxon>Dioscoreaceae</taxon>
        <taxon>Dioscorea</taxon>
    </lineage>
</organism>
<reference evidence="2" key="1">
    <citation type="submission" date="2025-08" db="UniProtKB">
        <authorList>
            <consortium name="RefSeq"/>
        </authorList>
    </citation>
    <scope>IDENTIFICATION</scope>
</reference>
<sequence length="164" mass="18636">MFNHLLVNIRTFSQKKELEILMRFTNVNSLPGFTNEIILKMARKGKARVRNDSNSETQNNQTPNQVDDENVEINLDCSLPSSTRASNEICSSSAPPNKRHRKVNVRGKAKGVKSGEGIEVEIYDNSTKVIRIKLIDHNLKSFILLAEFRWPSIGVTWLKRQGQS</sequence>